<feature type="region of interest" description="Disordered" evidence="1">
    <location>
        <begin position="647"/>
        <end position="667"/>
    </location>
</feature>
<evidence type="ECO:0000313" key="3">
    <source>
        <dbReference type="Proteomes" id="UP001244341"/>
    </source>
</evidence>
<evidence type="ECO:0000313" key="2">
    <source>
        <dbReference type="EMBL" id="WIA08091.1"/>
    </source>
</evidence>
<feature type="region of interest" description="Disordered" evidence="1">
    <location>
        <begin position="44"/>
        <end position="63"/>
    </location>
</feature>
<gene>
    <name evidence="2" type="ORF">OEZ85_007554</name>
</gene>
<accession>A0ABY8TIF7</accession>
<dbReference type="Gene3D" id="1.25.10.10">
    <property type="entry name" value="Leucine-rich Repeat Variant"/>
    <property type="match status" value="1"/>
</dbReference>
<dbReference type="PANTHER" id="PTHR48202:SF1">
    <property type="entry name" value="ALPHA_BETA-HYDROLASES SUPERFAMILY PROTEIN"/>
    <property type="match status" value="1"/>
</dbReference>
<feature type="compositionally biased region" description="Acidic residues" evidence="1">
    <location>
        <begin position="444"/>
        <end position="453"/>
    </location>
</feature>
<feature type="region of interest" description="Disordered" evidence="1">
    <location>
        <begin position="81"/>
        <end position="108"/>
    </location>
</feature>
<feature type="compositionally biased region" description="Low complexity" evidence="1">
    <location>
        <begin position="984"/>
        <end position="1014"/>
    </location>
</feature>
<dbReference type="InterPro" id="IPR011989">
    <property type="entry name" value="ARM-like"/>
</dbReference>
<dbReference type="SUPFAM" id="SSF48371">
    <property type="entry name" value="ARM repeat"/>
    <property type="match status" value="1"/>
</dbReference>
<organism evidence="2 3">
    <name type="scientific">Tetradesmus obliquus</name>
    <name type="common">Green alga</name>
    <name type="synonym">Acutodesmus obliquus</name>
    <dbReference type="NCBI Taxonomy" id="3088"/>
    <lineage>
        <taxon>Eukaryota</taxon>
        <taxon>Viridiplantae</taxon>
        <taxon>Chlorophyta</taxon>
        <taxon>core chlorophytes</taxon>
        <taxon>Chlorophyceae</taxon>
        <taxon>CS clade</taxon>
        <taxon>Sphaeropleales</taxon>
        <taxon>Scenedesmaceae</taxon>
        <taxon>Tetradesmus</taxon>
    </lineage>
</organism>
<dbReference type="PANTHER" id="PTHR48202">
    <property type="entry name" value="ALPHA/BETA-HYDROLASES SUPERFAMILY PROTEIN"/>
    <property type="match status" value="1"/>
</dbReference>
<sequence length="1021" mass="105310">MQQCWRHASTAAVNIAAKPGGRHRKWLWAGAGVAGIGVLSSTVVPQQQQHGSGPADMENPQQPTSALGFLQQQLSRAASALWPAASSSKQQQQQQQQQPDSPSFASEALAKARATSARWLAQWAEDPEAREALLAFGSRRLLDFLIDTATEDPSPEQAHAEQALCNFLAGHHTCSRLLARPGAVPRLLQHVASGKASEELVAALHDVINTRGADFKQQGLREEDGRELVGMLGGRQGQQVQGLALQFLTAWAAAGQAQARLLSQQGLAPALGLLAMDAVAQGEAGRGLQAAVCRLQRVLLSQQGAVSDAELAGWMQPLLFMAADAAAAAAAAAAGAGKGIIALSTPLPTMTTLAAAVVAGGPEVRAASRGLHLLPTLDCLALSPDPAMKSRAAAALAALVTAGLVESEEARTRWRDMLLGWLISSTASTLKKPPSASSSSSSSAEEEEEEEDGSWFLSSWFKGSSSSSEKEGGDGADAANAALARSCVAALRALSQEPGPAGLSVTQLWLSAAEELKAASLAMLSSWQAAAQQLALPSDLMPGMFAPAVVEAYPAAARVVDYSVAQQRTTHVMELLAAVVAEDPTKQAWLLAAGILPIMERLVLHADAGLDPEGFVAKYSSSSSSSGNADGSSGGTAVQALLSGTSAAGSGVASEQQQQQQQQQQHIPAEPEFDVVFIHGIRGGPFVTWRKGGAHRHPAAARSADTSSSAAAESGGGSSSSKGRSSIPLTPSAAMSAHKNHMTRADCWPASWLAADMPRARLLSVEYKAPVTGWEGESLSLPDSGRLLLHKLVAAGVGERPVVFVAHSMGGLVVKEMLSLSLDEAPGSKRGRLAAATKAIAFYSTPHFGSSMAALGWKLRHLPGASPAPSIHHLSPGPHLAALNARLAVLHESGRVQVLSFTEGLPTSLAGLGFIPKILIVPFESAYPGFGAVHVLGAQDHIDVCKPDSRQAPAYAELLQFVRGSMAAAGVAAAAVAAGLEDADASSSSSSSSVEEGDSAAGAADAQEATAGADELGRAAE</sequence>
<protein>
    <recommendedName>
        <fullName evidence="4">Protein SERAC1</fullName>
    </recommendedName>
</protein>
<dbReference type="SUPFAM" id="SSF53474">
    <property type="entry name" value="alpha/beta-Hydrolases"/>
    <property type="match status" value="1"/>
</dbReference>
<proteinExistence type="predicted"/>
<dbReference type="EMBL" id="CP126208">
    <property type="protein sequence ID" value="WIA08091.1"/>
    <property type="molecule type" value="Genomic_DNA"/>
</dbReference>
<feature type="region of interest" description="Disordered" evidence="1">
    <location>
        <begin position="429"/>
        <end position="454"/>
    </location>
</feature>
<evidence type="ECO:0008006" key="4">
    <source>
        <dbReference type="Google" id="ProtNLM"/>
    </source>
</evidence>
<dbReference type="Gene3D" id="3.40.50.1820">
    <property type="entry name" value="alpha/beta hydrolase"/>
    <property type="match status" value="1"/>
</dbReference>
<evidence type="ECO:0000256" key="1">
    <source>
        <dbReference type="SAM" id="MobiDB-lite"/>
    </source>
</evidence>
<feature type="region of interest" description="Disordered" evidence="1">
    <location>
        <begin position="984"/>
        <end position="1021"/>
    </location>
</feature>
<dbReference type="InterPro" id="IPR029058">
    <property type="entry name" value="AB_hydrolase_fold"/>
</dbReference>
<feature type="region of interest" description="Disordered" evidence="1">
    <location>
        <begin position="689"/>
        <end position="738"/>
    </location>
</feature>
<keyword evidence="3" id="KW-1185">Reference proteome</keyword>
<name>A0ABY8TIF7_TETOB</name>
<dbReference type="InterPro" id="IPR016024">
    <property type="entry name" value="ARM-type_fold"/>
</dbReference>
<reference evidence="2 3" key="1">
    <citation type="submission" date="2023-05" db="EMBL/GenBank/DDBJ databases">
        <title>A 100% complete, gapless, phased diploid assembly of the Scenedesmus obliquus UTEX 3031 genome.</title>
        <authorList>
            <person name="Biondi T.C."/>
            <person name="Hanschen E.R."/>
            <person name="Kwon T."/>
            <person name="Eng W."/>
            <person name="Kruse C.P.S."/>
            <person name="Koehler S.I."/>
            <person name="Kunde Y."/>
            <person name="Gleasner C.D."/>
            <person name="You Mak K.T."/>
            <person name="Polle J."/>
            <person name="Hovde B.T."/>
            <person name="Starkenburg S.R."/>
        </authorList>
    </citation>
    <scope>NUCLEOTIDE SEQUENCE [LARGE SCALE GENOMIC DNA]</scope>
    <source>
        <strain evidence="2 3">DOE0152z</strain>
    </source>
</reference>
<feature type="compositionally biased region" description="Low complexity" evidence="1">
    <location>
        <begin position="81"/>
        <end position="98"/>
    </location>
</feature>
<dbReference type="Proteomes" id="UP001244341">
    <property type="component" value="Chromosome 1b"/>
</dbReference>
<feature type="compositionally biased region" description="Low complexity" evidence="1">
    <location>
        <begin position="647"/>
        <end position="665"/>
    </location>
</feature>
<feature type="compositionally biased region" description="Low complexity" evidence="1">
    <location>
        <begin position="700"/>
        <end position="726"/>
    </location>
</feature>